<reference evidence="1" key="1">
    <citation type="submission" date="2020-08" db="EMBL/GenBank/DDBJ databases">
        <title>Multicomponent nature underlies the extraordinary mechanical properties of spider dragline silk.</title>
        <authorList>
            <person name="Kono N."/>
            <person name="Nakamura H."/>
            <person name="Mori M."/>
            <person name="Yoshida Y."/>
            <person name="Ohtoshi R."/>
            <person name="Malay A.D."/>
            <person name="Moran D.A.P."/>
            <person name="Tomita M."/>
            <person name="Numata K."/>
            <person name="Arakawa K."/>
        </authorList>
    </citation>
    <scope>NUCLEOTIDE SEQUENCE</scope>
</reference>
<dbReference type="EMBL" id="BMAW01041116">
    <property type="protein sequence ID" value="GFU62383.1"/>
    <property type="molecule type" value="Genomic_DNA"/>
</dbReference>
<comment type="caution">
    <text evidence="1">The sequence shown here is derived from an EMBL/GenBank/DDBJ whole genome shotgun (WGS) entry which is preliminary data.</text>
</comment>
<dbReference type="AlphaFoldDB" id="A0A8X6R5P0"/>
<evidence type="ECO:0000313" key="1">
    <source>
        <dbReference type="EMBL" id="GFU62383.1"/>
    </source>
</evidence>
<proteinExistence type="predicted"/>
<dbReference type="Proteomes" id="UP000887013">
    <property type="component" value="Unassembled WGS sequence"/>
</dbReference>
<protein>
    <submittedName>
        <fullName evidence="1">Uncharacterized protein</fullName>
    </submittedName>
</protein>
<sequence>METRSPIRRDVKTAIRRLQEENLRTQKALQVWPLTLRDIGVVQRCITRPRVEGTWNCDSISTLLSNSTAPKHQVLCSVNPYLLIVNLL</sequence>
<gene>
    <name evidence="1" type="ORF">NPIL_515511</name>
</gene>
<evidence type="ECO:0000313" key="2">
    <source>
        <dbReference type="Proteomes" id="UP000887013"/>
    </source>
</evidence>
<accession>A0A8X6R5P0</accession>
<name>A0A8X6R5P0_NEPPI</name>
<keyword evidence="2" id="KW-1185">Reference proteome</keyword>
<organism evidence="1 2">
    <name type="scientific">Nephila pilipes</name>
    <name type="common">Giant wood spider</name>
    <name type="synonym">Nephila maculata</name>
    <dbReference type="NCBI Taxonomy" id="299642"/>
    <lineage>
        <taxon>Eukaryota</taxon>
        <taxon>Metazoa</taxon>
        <taxon>Ecdysozoa</taxon>
        <taxon>Arthropoda</taxon>
        <taxon>Chelicerata</taxon>
        <taxon>Arachnida</taxon>
        <taxon>Araneae</taxon>
        <taxon>Araneomorphae</taxon>
        <taxon>Entelegynae</taxon>
        <taxon>Araneoidea</taxon>
        <taxon>Nephilidae</taxon>
        <taxon>Nephila</taxon>
    </lineage>
</organism>